<dbReference type="GO" id="GO:0004638">
    <property type="term" value="F:phosphoribosylaminoimidazole carboxylase activity"/>
    <property type="evidence" value="ECO:0007669"/>
    <property type="project" value="InterPro"/>
</dbReference>
<keyword evidence="3 4" id="KW-0067">ATP-binding</keyword>
<feature type="binding site" evidence="4">
    <location>
        <position position="207"/>
    </location>
    <ligand>
        <name>ATP</name>
        <dbReference type="ChEBI" id="CHEBI:30616"/>
    </ligand>
</feature>
<dbReference type="Gene3D" id="3.30.1490.20">
    <property type="entry name" value="ATP-grasp fold, A domain"/>
    <property type="match status" value="1"/>
</dbReference>
<feature type="binding site" evidence="4">
    <location>
        <position position="143"/>
    </location>
    <ligand>
        <name>ATP</name>
        <dbReference type="ChEBI" id="CHEBI:30616"/>
    </ligand>
</feature>
<dbReference type="EC" id="6.3.4.18" evidence="4 5"/>
<dbReference type="EMBL" id="CP127221">
    <property type="protein sequence ID" value="WIW95984.1"/>
    <property type="molecule type" value="Genomic_DNA"/>
</dbReference>
<comment type="similarity">
    <text evidence="4 5">Belongs to the PurK/PurT family.</text>
</comment>
<name>A0A9Y2B8W8_9SPHN</name>
<comment type="function">
    <text evidence="5">Catalyzes the ATP-dependent conversion of 5-aminoimidazole ribonucleotide (AIR) and HCO(3)- to N5-carboxyaminoimidazole ribonucleotide (N5-CAIR).</text>
</comment>
<comment type="catalytic activity">
    <reaction evidence="4 5">
        <text>5-amino-1-(5-phospho-beta-D-ribosyl)imidazole + hydrogencarbonate + ATP = 5-carboxyamino-1-(5-phospho-D-ribosyl)imidazole + ADP + phosphate + 2 H(+)</text>
        <dbReference type="Rhea" id="RHEA:19317"/>
        <dbReference type="ChEBI" id="CHEBI:15378"/>
        <dbReference type="ChEBI" id="CHEBI:17544"/>
        <dbReference type="ChEBI" id="CHEBI:30616"/>
        <dbReference type="ChEBI" id="CHEBI:43474"/>
        <dbReference type="ChEBI" id="CHEBI:58730"/>
        <dbReference type="ChEBI" id="CHEBI:137981"/>
        <dbReference type="ChEBI" id="CHEBI:456216"/>
        <dbReference type="EC" id="6.3.4.18"/>
    </reaction>
</comment>
<accession>A0A9Y2B8W8</accession>
<gene>
    <name evidence="4 5" type="primary">purK</name>
    <name evidence="7" type="ORF">QQX03_02430</name>
</gene>
<evidence type="ECO:0000256" key="2">
    <source>
        <dbReference type="ARBA" id="ARBA00022755"/>
    </source>
</evidence>
<keyword evidence="4 5" id="KW-0436">Ligase</keyword>
<dbReference type="NCBIfam" id="NF004679">
    <property type="entry name" value="PRK06019.1-5"/>
    <property type="match status" value="1"/>
</dbReference>
<comment type="pathway">
    <text evidence="4 5">Purine metabolism; IMP biosynthesis via de novo pathway; 5-amino-1-(5-phospho-D-ribosyl)imidazole-4-carboxylate from 5-amino-1-(5-phospho-D-ribosyl)imidazole (N5-CAIR route): step 1/2.</text>
</comment>
<comment type="function">
    <text evidence="4">Catalyzes the ATP-dependent conversion of 5-aminoimidazole ribonucleotide (AIR) and HCO(3)(-) to N5-carboxyaminoimidazole ribonucleotide (N5-CAIR).</text>
</comment>
<reference evidence="7 8" key="1">
    <citation type="submission" date="2023-06" db="EMBL/GenBank/DDBJ databases">
        <title>Altererythrobacter rubellus NBRC 112769 genome.</title>
        <authorList>
            <person name="Zhang K."/>
        </authorList>
    </citation>
    <scope>NUCLEOTIDE SEQUENCE [LARGE SCALE GENOMIC DNA]</scope>
    <source>
        <strain evidence="7 8">NBRC 112769</strain>
    </source>
</reference>
<dbReference type="InterPro" id="IPR005875">
    <property type="entry name" value="PurK"/>
</dbReference>
<dbReference type="NCBIfam" id="TIGR01161">
    <property type="entry name" value="purK"/>
    <property type="match status" value="1"/>
</dbReference>
<dbReference type="InterPro" id="IPR054350">
    <property type="entry name" value="PurT/PurK_preATP-grasp"/>
</dbReference>
<protein>
    <recommendedName>
        <fullName evidence="4 5">N5-carboxyaminoimidazole ribonucleotide synthase</fullName>
        <shortName evidence="4 5">N5-CAIR synthase</shortName>
        <ecNumber evidence="4 5">6.3.4.18</ecNumber>
    </recommendedName>
    <alternativeName>
        <fullName evidence="4 5">5-(carboxyamino)imidazole ribonucleotide synthetase</fullName>
    </alternativeName>
</protein>
<feature type="binding site" evidence="4">
    <location>
        <begin position="176"/>
        <end position="179"/>
    </location>
    <ligand>
        <name>ATP</name>
        <dbReference type="ChEBI" id="CHEBI:30616"/>
    </ligand>
</feature>
<dbReference type="Gene3D" id="3.40.50.20">
    <property type="match status" value="1"/>
</dbReference>
<dbReference type="PROSITE" id="PS50975">
    <property type="entry name" value="ATP_GRASP"/>
    <property type="match status" value="1"/>
</dbReference>
<dbReference type="Pfam" id="PF22660">
    <property type="entry name" value="RS_preATP-grasp-like"/>
    <property type="match status" value="1"/>
</dbReference>
<evidence type="ECO:0000313" key="7">
    <source>
        <dbReference type="EMBL" id="WIW95984.1"/>
    </source>
</evidence>
<dbReference type="PANTHER" id="PTHR11609">
    <property type="entry name" value="PURINE BIOSYNTHESIS PROTEIN 6/7, PUR6/7"/>
    <property type="match status" value="1"/>
</dbReference>
<dbReference type="PANTHER" id="PTHR11609:SF5">
    <property type="entry name" value="PHOSPHORIBOSYLAMINOIMIDAZOLE CARBOXYLASE"/>
    <property type="match status" value="1"/>
</dbReference>
<dbReference type="HAMAP" id="MF_01928">
    <property type="entry name" value="PurK"/>
    <property type="match status" value="1"/>
</dbReference>
<dbReference type="PROSITE" id="PS00065">
    <property type="entry name" value="D_2_HYDROXYACID_DH_1"/>
    <property type="match status" value="1"/>
</dbReference>
<feature type="binding site" evidence="4">
    <location>
        <position position="184"/>
    </location>
    <ligand>
        <name>ATP</name>
        <dbReference type="ChEBI" id="CHEBI:30616"/>
    </ligand>
</feature>
<evidence type="ECO:0000256" key="1">
    <source>
        <dbReference type="ARBA" id="ARBA00022741"/>
    </source>
</evidence>
<dbReference type="AlphaFoldDB" id="A0A9Y2B8W8"/>
<dbReference type="InterPro" id="IPR016185">
    <property type="entry name" value="PreATP-grasp_dom_sf"/>
</dbReference>
<dbReference type="GO" id="GO:0016616">
    <property type="term" value="F:oxidoreductase activity, acting on the CH-OH group of donors, NAD or NADP as acceptor"/>
    <property type="evidence" value="ECO:0007669"/>
    <property type="project" value="UniProtKB-ARBA"/>
</dbReference>
<dbReference type="Pfam" id="PF17769">
    <property type="entry name" value="PurK_C"/>
    <property type="match status" value="1"/>
</dbReference>
<keyword evidence="1 4" id="KW-0547">Nucleotide-binding</keyword>
<dbReference type="RefSeq" id="WP_285976296.1">
    <property type="nucleotide sequence ID" value="NZ_CP127221.1"/>
</dbReference>
<dbReference type="InterPro" id="IPR013815">
    <property type="entry name" value="ATP_grasp_subdomain_1"/>
</dbReference>
<dbReference type="InterPro" id="IPR029752">
    <property type="entry name" value="D-isomer_DH_CS1"/>
</dbReference>
<sequence length="355" mass="38167">MIRPGGTIGILGGGQLGRMMAMSAAQLGCRVIGYSPPGDNVAAEVCHDFFENGWGDKAALAAFASKCDVVTWEFENVPLSAVAAIPDNLLVPHPRALETAQDRLKEKRFVEGLGGKPAPYAPVDSESDLAAAVERIGAPGILKTARDGYDGKGQWRIASARDAESFRFPGKPYVYEGMVEFDAEFSVILVRDADGEVRFWDSTANVHSGGMLETSTLPAGEAVEAQVQQAREIARQTAEALNYVGVLTLEFFATKSGPVFNEMAPRVHNSGHWTIEGAATSQFENHIRAVCGLPLGSTETRFANIEMRNIVGEDALTAYDILGEDTEAHLHLYGKAEAREGRKMGHVTRVSGSRG</sequence>
<dbReference type="GO" id="GO:0006189">
    <property type="term" value="P:'de novo' IMP biosynthetic process"/>
    <property type="evidence" value="ECO:0007669"/>
    <property type="project" value="UniProtKB-UniRule"/>
</dbReference>
<keyword evidence="2 4" id="KW-0658">Purine biosynthesis</keyword>
<dbReference type="Proteomes" id="UP001231445">
    <property type="component" value="Chromosome"/>
</dbReference>
<evidence type="ECO:0000256" key="4">
    <source>
        <dbReference type="HAMAP-Rule" id="MF_01928"/>
    </source>
</evidence>
<evidence type="ECO:0000259" key="6">
    <source>
        <dbReference type="PROSITE" id="PS50975"/>
    </source>
</evidence>
<dbReference type="GO" id="GO:0005829">
    <property type="term" value="C:cytosol"/>
    <property type="evidence" value="ECO:0007669"/>
    <property type="project" value="TreeGrafter"/>
</dbReference>
<dbReference type="GO" id="GO:0005524">
    <property type="term" value="F:ATP binding"/>
    <property type="evidence" value="ECO:0007669"/>
    <property type="project" value="UniProtKB-UniRule"/>
</dbReference>
<feature type="binding site" evidence="4">
    <location>
        <begin position="261"/>
        <end position="262"/>
    </location>
    <ligand>
        <name>ATP</name>
        <dbReference type="ChEBI" id="CHEBI:30616"/>
    </ligand>
</feature>
<comment type="subunit">
    <text evidence="4 5">Homodimer.</text>
</comment>
<evidence type="ECO:0000313" key="8">
    <source>
        <dbReference type="Proteomes" id="UP001231445"/>
    </source>
</evidence>
<organism evidence="7 8">
    <name type="scientific">Altererythrobacter rubellus</name>
    <dbReference type="NCBI Taxonomy" id="2173831"/>
    <lineage>
        <taxon>Bacteria</taxon>
        <taxon>Pseudomonadati</taxon>
        <taxon>Pseudomonadota</taxon>
        <taxon>Alphaproteobacteria</taxon>
        <taxon>Sphingomonadales</taxon>
        <taxon>Erythrobacteraceae</taxon>
        <taxon>Altererythrobacter</taxon>
    </lineage>
</organism>
<feature type="binding site" evidence="4">
    <location>
        <begin position="148"/>
        <end position="154"/>
    </location>
    <ligand>
        <name>ATP</name>
        <dbReference type="ChEBI" id="CHEBI:30616"/>
    </ligand>
</feature>
<dbReference type="NCBIfam" id="NF004676">
    <property type="entry name" value="PRK06019.1-2"/>
    <property type="match status" value="1"/>
</dbReference>
<dbReference type="GO" id="GO:0046872">
    <property type="term" value="F:metal ion binding"/>
    <property type="evidence" value="ECO:0007669"/>
    <property type="project" value="InterPro"/>
</dbReference>
<dbReference type="InterPro" id="IPR011761">
    <property type="entry name" value="ATP-grasp"/>
</dbReference>
<dbReference type="SUPFAM" id="SSF52440">
    <property type="entry name" value="PreATP-grasp domain"/>
    <property type="match status" value="1"/>
</dbReference>
<dbReference type="InterPro" id="IPR003135">
    <property type="entry name" value="ATP-grasp_carboxylate-amine"/>
</dbReference>
<feature type="domain" description="ATP-grasp" evidence="6">
    <location>
        <begin position="107"/>
        <end position="291"/>
    </location>
</feature>
<evidence type="ECO:0000256" key="5">
    <source>
        <dbReference type="RuleBase" id="RU361200"/>
    </source>
</evidence>
<dbReference type="GO" id="GO:0034028">
    <property type="term" value="F:5-(carboxyamino)imidazole ribonucleotide synthase activity"/>
    <property type="evidence" value="ECO:0007669"/>
    <property type="project" value="UniProtKB-UniRule"/>
</dbReference>
<keyword evidence="8" id="KW-1185">Reference proteome</keyword>
<dbReference type="KEGG" id="arue:QQX03_02430"/>
<evidence type="ECO:0000256" key="3">
    <source>
        <dbReference type="ARBA" id="ARBA00022840"/>
    </source>
</evidence>
<dbReference type="InterPro" id="IPR040686">
    <property type="entry name" value="PurK_C"/>
</dbReference>
<feature type="binding site" evidence="4">
    <location>
        <position position="103"/>
    </location>
    <ligand>
        <name>ATP</name>
        <dbReference type="ChEBI" id="CHEBI:30616"/>
    </ligand>
</feature>
<proteinExistence type="inferred from homology"/>
<dbReference type="SUPFAM" id="SSF51246">
    <property type="entry name" value="Rudiment single hybrid motif"/>
    <property type="match status" value="1"/>
</dbReference>
<dbReference type="Pfam" id="PF02222">
    <property type="entry name" value="ATP-grasp"/>
    <property type="match status" value="1"/>
</dbReference>
<dbReference type="InterPro" id="IPR011054">
    <property type="entry name" value="Rudment_hybrid_motif"/>
</dbReference>
<dbReference type="Gene3D" id="3.30.470.20">
    <property type="entry name" value="ATP-grasp fold, B domain"/>
    <property type="match status" value="1"/>
</dbReference>
<dbReference type="SUPFAM" id="SSF56059">
    <property type="entry name" value="Glutathione synthetase ATP-binding domain-like"/>
    <property type="match status" value="1"/>
</dbReference>